<proteinExistence type="predicted"/>
<protein>
    <submittedName>
        <fullName evidence="3">Pilus assembly protein</fullName>
    </submittedName>
</protein>
<evidence type="ECO:0000313" key="4">
    <source>
        <dbReference type="Proteomes" id="UP000318939"/>
    </source>
</evidence>
<sequence length="213" mass="23640">MMTVDGQDKGDTALVRHPILKRLRRIVRSKDGATAIEFALLAVPYFIIIFAIIETFVAFTAEQLVVNATDTLSRKLRTGQITYAMGRTATDMDQTKFRTAFCAEIAIMISCSPSEIATPAKLYLDVETYTSFADIPVKIPRVSTAAYADIDPSGFKFAPGGPSSINMVRAYYRWKITTDIVRPYITTIRPANGSMPTDFLIIATTAFQNEKYP</sequence>
<keyword evidence="1" id="KW-0812">Transmembrane</keyword>
<dbReference type="EMBL" id="CP117267">
    <property type="protein sequence ID" value="WFS24720.1"/>
    <property type="molecule type" value="Genomic_DNA"/>
</dbReference>
<dbReference type="Proteomes" id="UP000318939">
    <property type="component" value="Chromosome"/>
</dbReference>
<reference evidence="3" key="2">
    <citation type="journal article" date="2023" name="MicrobiologyOpen">
        <title>Genomics of the tumorigenes clade of the family Rhizobiaceae and description of Rhizobium rhododendri sp. nov.</title>
        <authorList>
            <person name="Kuzmanovic N."/>
            <person name="diCenzo G.C."/>
            <person name="Bunk B."/>
            <person name="Sproeer C."/>
            <person name="Fruehling A."/>
            <person name="Neumann-Schaal M."/>
            <person name="Overmann J."/>
            <person name="Smalla K."/>
        </authorList>
    </citation>
    <scope>NUCLEOTIDE SEQUENCE</scope>
    <source>
        <strain evidence="3">Rho-6.2</strain>
    </source>
</reference>
<dbReference type="Pfam" id="PF07811">
    <property type="entry name" value="TadE"/>
    <property type="match status" value="1"/>
</dbReference>
<organism evidence="3 4">
    <name type="scientific">Rhizobium rhododendri</name>
    <dbReference type="NCBI Taxonomy" id="2506430"/>
    <lineage>
        <taxon>Bacteria</taxon>
        <taxon>Pseudomonadati</taxon>
        <taxon>Pseudomonadota</taxon>
        <taxon>Alphaproteobacteria</taxon>
        <taxon>Hyphomicrobiales</taxon>
        <taxon>Rhizobiaceae</taxon>
        <taxon>Rhizobium/Agrobacterium group</taxon>
        <taxon>Rhizobium</taxon>
    </lineage>
</organism>
<evidence type="ECO:0000313" key="3">
    <source>
        <dbReference type="EMBL" id="WFS24720.1"/>
    </source>
</evidence>
<reference evidence="3" key="1">
    <citation type="journal article" date="2019" name="Phytopathology">
        <title>A Novel Group of Rhizobium tumorigenes-Like Agrobacteria Associated with Crown Gall Disease of Rhododendron and Blueberry.</title>
        <authorList>
            <person name="Kuzmanovic N."/>
            <person name="Behrens P."/>
            <person name="Idczak E."/>
            <person name="Wagner S."/>
            <person name="Gotz M."/>
            <person name="Sproer C."/>
            <person name="Bunk B."/>
            <person name="Overmann J."/>
            <person name="Smalla K."/>
        </authorList>
    </citation>
    <scope>NUCLEOTIDE SEQUENCE</scope>
    <source>
        <strain evidence="3">Rho-6.2</strain>
    </source>
</reference>
<keyword evidence="4" id="KW-1185">Reference proteome</keyword>
<feature type="domain" description="TadE-like" evidence="2">
    <location>
        <begin position="32"/>
        <end position="71"/>
    </location>
</feature>
<name>A0ABY8IMK9_9HYPH</name>
<gene>
    <name evidence="3" type="ORF">PR018_16210</name>
</gene>
<evidence type="ECO:0000259" key="2">
    <source>
        <dbReference type="Pfam" id="PF07811"/>
    </source>
</evidence>
<keyword evidence="1" id="KW-0472">Membrane</keyword>
<evidence type="ECO:0000256" key="1">
    <source>
        <dbReference type="SAM" id="Phobius"/>
    </source>
</evidence>
<dbReference type="InterPro" id="IPR012495">
    <property type="entry name" value="TadE-like_dom"/>
</dbReference>
<feature type="transmembrane region" description="Helical" evidence="1">
    <location>
        <begin position="32"/>
        <end position="53"/>
    </location>
</feature>
<keyword evidence="1" id="KW-1133">Transmembrane helix</keyword>
<accession>A0ABY8IMK9</accession>